<evidence type="ECO:0000313" key="3">
    <source>
        <dbReference type="Proteomes" id="UP000293195"/>
    </source>
</evidence>
<keyword evidence="3" id="KW-1185">Reference proteome</keyword>
<organism evidence="2 3">
    <name type="scientific">Alternaria tenuissima</name>
    <dbReference type="NCBI Taxonomy" id="119927"/>
    <lineage>
        <taxon>Eukaryota</taxon>
        <taxon>Fungi</taxon>
        <taxon>Dikarya</taxon>
        <taxon>Ascomycota</taxon>
        <taxon>Pezizomycotina</taxon>
        <taxon>Dothideomycetes</taxon>
        <taxon>Pleosporomycetidae</taxon>
        <taxon>Pleosporales</taxon>
        <taxon>Pleosporineae</taxon>
        <taxon>Pleosporaceae</taxon>
        <taxon>Alternaria</taxon>
        <taxon>Alternaria sect. Alternaria</taxon>
        <taxon>Alternaria alternata complex</taxon>
    </lineage>
</organism>
<sequence>MNLMACTIDTTSLQVTGKRNPNRKCRKPLSRYWEESDKEGGGTDKIPQNASETYSGDCTTDESDKGSGTDEIPQNSSETYSDDWTTDESDTENESDREFIDEEIEDSKANERPNETYVPDSIGEDDSGGDSSDLSDTCSDDDWDPEMKEIGRRLGIVQLGAGNEETYSSKLK</sequence>
<proteinExistence type="predicted"/>
<dbReference type="Proteomes" id="UP000293195">
    <property type="component" value="Unassembled WGS sequence"/>
</dbReference>
<gene>
    <name evidence="2" type="ORF">AA0119_g13550</name>
</gene>
<feature type="compositionally biased region" description="Polar residues" evidence="1">
    <location>
        <begin position="8"/>
        <end position="19"/>
    </location>
</feature>
<name>A0ABY0FNC1_9PLEO</name>
<feature type="compositionally biased region" description="Acidic residues" evidence="1">
    <location>
        <begin position="80"/>
        <end position="105"/>
    </location>
</feature>
<dbReference type="EMBL" id="PDXF01000359">
    <property type="protein sequence ID" value="RYN78246.1"/>
    <property type="molecule type" value="Genomic_DNA"/>
</dbReference>
<feature type="compositionally biased region" description="Basic and acidic residues" evidence="1">
    <location>
        <begin position="32"/>
        <end position="42"/>
    </location>
</feature>
<evidence type="ECO:0000313" key="2">
    <source>
        <dbReference type="EMBL" id="RYN78246.1"/>
    </source>
</evidence>
<feature type="region of interest" description="Disordered" evidence="1">
    <location>
        <begin position="1"/>
        <end position="148"/>
    </location>
</feature>
<evidence type="ECO:0000256" key="1">
    <source>
        <dbReference type="SAM" id="MobiDB-lite"/>
    </source>
</evidence>
<accession>A0ABY0FNC1</accession>
<feature type="compositionally biased region" description="Polar residues" evidence="1">
    <location>
        <begin position="46"/>
        <end position="58"/>
    </location>
</feature>
<feature type="compositionally biased region" description="Basic residues" evidence="1">
    <location>
        <begin position="20"/>
        <end position="29"/>
    </location>
</feature>
<reference evidence="3" key="1">
    <citation type="journal article" date="2019" name="bioRxiv">
        <title>Genomics, evolutionary history and diagnostics of the Alternaria alternata species group including apple and Asian pear pathotypes.</title>
        <authorList>
            <person name="Armitage A.D."/>
            <person name="Cockerton H.M."/>
            <person name="Sreenivasaprasad S."/>
            <person name="Woodhall J.W."/>
            <person name="Lane C.R."/>
            <person name="Harrison R.J."/>
            <person name="Clarkson J.P."/>
        </authorList>
    </citation>
    <scope>NUCLEOTIDE SEQUENCE [LARGE SCALE GENOMIC DNA]</scope>
    <source>
        <strain evidence="3">FERA 635</strain>
    </source>
</reference>
<protein>
    <submittedName>
        <fullName evidence="2">Uncharacterized protein</fullName>
    </submittedName>
</protein>
<comment type="caution">
    <text evidence="2">The sequence shown here is derived from an EMBL/GenBank/DDBJ whole genome shotgun (WGS) entry which is preliminary data.</text>
</comment>